<comment type="caution">
    <text evidence="1">The sequence shown here is derived from an EMBL/GenBank/DDBJ whole genome shotgun (WGS) entry which is preliminary data.</text>
</comment>
<dbReference type="EMBL" id="VSSQ01024738">
    <property type="protein sequence ID" value="MPM72423.1"/>
    <property type="molecule type" value="Genomic_DNA"/>
</dbReference>
<proteinExistence type="predicted"/>
<dbReference type="AlphaFoldDB" id="A0A645C8P2"/>
<protein>
    <submittedName>
        <fullName evidence="1">Uncharacterized protein</fullName>
    </submittedName>
</protein>
<gene>
    <name evidence="1" type="ORF">SDC9_119399</name>
</gene>
<evidence type="ECO:0000313" key="1">
    <source>
        <dbReference type="EMBL" id="MPM72423.1"/>
    </source>
</evidence>
<reference evidence="1" key="1">
    <citation type="submission" date="2019-08" db="EMBL/GenBank/DDBJ databases">
        <authorList>
            <person name="Kucharzyk K."/>
            <person name="Murdoch R.W."/>
            <person name="Higgins S."/>
            <person name="Loffler F."/>
        </authorList>
    </citation>
    <scope>NUCLEOTIDE SEQUENCE</scope>
</reference>
<sequence>MEQNHVYFETHHSGLTALSAEALNIAKEIDSCLPAWAKTCWRWRILFNRILLDDYRYRGEKINDCKKTLAAMHEIIEIFHCLTTYKGINHYHERVRPPCPEY</sequence>
<organism evidence="1">
    <name type="scientific">bioreactor metagenome</name>
    <dbReference type="NCBI Taxonomy" id="1076179"/>
    <lineage>
        <taxon>unclassified sequences</taxon>
        <taxon>metagenomes</taxon>
        <taxon>ecological metagenomes</taxon>
    </lineage>
</organism>
<name>A0A645C8P2_9ZZZZ</name>
<accession>A0A645C8P2</accession>